<dbReference type="PANTHER" id="PTHR31310">
    <property type="match status" value="1"/>
</dbReference>
<keyword evidence="9" id="KW-1185">Reference proteome</keyword>
<dbReference type="PANTHER" id="PTHR31310:SF11">
    <property type="entry name" value="INOSITOL PHOSPHORYLCERAMIDE SYNTHASE CATALYTIC SUBUNIT AUR1"/>
    <property type="match status" value="1"/>
</dbReference>
<dbReference type="AlphaFoldDB" id="A0A1E4RK16"/>
<keyword evidence="3 6" id="KW-1133">Transmembrane helix</keyword>
<feature type="region of interest" description="Disordered" evidence="5">
    <location>
        <begin position="379"/>
        <end position="474"/>
    </location>
</feature>
<feature type="region of interest" description="Disordered" evidence="5">
    <location>
        <begin position="488"/>
        <end position="508"/>
    </location>
</feature>
<dbReference type="Gene3D" id="1.20.144.10">
    <property type="entry name" value="Phosphatidic acid phosphatase type 2/haloperoxidase"/>
    <property type="match status" value="1"/>
</dbReference>
<evidence type="ECO:0000256" key="1">
    <source>
        <dbReference type="ARBA" id="ARBA00004141"/>
    </source>
</evidence>
<evidence type="ECO:0000256" key="6">
    <source>
        <dbReference type="SAM" id="Phobius"/>
    </source>
</evidence>
<dbReference type="GO" id="GO:0045140">
    <property type="term" value="F:inositol phosphoceramide synthase activity"/>
    <property type="evidence" value="ECO:0007669"/>
    <property type="project" value="EnsemblFungi"/>
</dbReference>
<dbReference type="RefSeq" id="XP_020076492.1">
    <property type="nucleotide sequence ID" value="XM_020219609.1"/>
</dbReference>
<sequence>MVSSTILRSRLVQKPYQLFHYYFLLEKQYGSTLSDLSFETDIKISINKFKNRNWSVLEIIHYSFLSSIIFFVFLIFPAPFLIKFFILSVFISCFLIPLTSQFFVHALPIFTWLALFFSAGKIPNTWKPAISVKFLPAMETILYGDNLSNVLAETNTSFLDILAWLPYGIIHFSSPFFVAAFIFIFSPPTALRSFGFAFGYMNLTGLLTQILFPAAPPWYKNLHGLEPADYSMSGSPGGLGRIDALLGVDMYTTAFSNSPVVFGAFPSLHSGCAVMDVLFLCWLFPKYKFVWWSYATWLWWSTMYLTHHYFIDLIGGAVLSYVVFSYTKYRHLPIIDHNKFCRWSYTMVHNIDIWKSDPLNSYTSINVISNDLENLSSFPLTNYNPPPSQDDSPYNGISRSRQASRSNINNSSNSLGIQDNNSLDPSIYRSSAKSTSSLKTETDNSTTNSMFENDHDHDEENNQISSTASSTSLDDLENQTAQTNMIINSMGSKNNNNNNNKKNTNKNR</sequence>
<comment type="subcellular location">
    <subcellularLocation>
        <location evidence="1">Membrane</location>
        <topology evidence="1">Multi-pass membrane protein</topology>
    </subcellularLocation>
</comment>
<feature type="compositionally biased region" description="Low complexity" evidence="5">
    <location>
        <begin position="398"/>
        <end position="414"/>
    </location>
</feature>
<evidence type="ECO:0000259" key="7">
    <source>
        <dbReference type="SMART" id="SM00014"/>
    </source>
</evidence>
<dbReference type="GO" id="GO:0030148">
    <property type="term" value="P:sphingolipid biosynthetic process"/>
    <property type="evidence" value="ECO:0007669"/>
    <property type="project" value="EnsemblFungi"/>
</dbReference>
<evidence type="ECO:0000313" key="9">
    <source>
        <dbReference type="Proteomes" id="UP000095085"/>
    </source>
</evidence>
<dbReference type="GeneID" id="30994159"/>
<keyword evidence="2 6" id="KW-0812">Transmembrane</keyword>
<evidence type="ECO:0000256" key="4">
    <source>
        <dbReference type="ARBA" id="ARBA00023136"/>
    </source>
</evidence>
<dbReference type="GO" id="GO:0006676">
    <property type="term" value="P:mannosyl diphosphorylinositol ceramide metabolic process"/>
    <property type="evidence" value="ECO:0007669"/>
    <property type="project" value="TreeGrafter"/>
</dbReference>
<dbReference type="InterPro" id="IPR000326">
    <property type="entry name" value="PAP2/HPO"/>
</dbReference>
<feature type="transmembrane region" description="Helical" evidence="6">
    <location>
        <begin position="59"/>
        <end position="78"/>
    </location>
</feature>
<dbReference type="EMBL" id="KV454540">
    <property type="protein sequence ID" value="ODV67425.1"/>
    <property type="molecule type" value="Genomic_DNA"/>
</dbReference>
<dbReference type="InterPro" id="IPR052185">
    <property type="entry name" value="IPC_Synthase-Related"/>
</dbReference>
<proteinExistence type="predicted"/>
<dbReference type="CDD" id="cd03386">
    <property type="entry name" value="PAP2_Aur1_like"/>
    <property type="match status" value="1"/>
</dbReference>
<dbReference type="GO" id="GO:0016020">
    <property type="term" value="C:membrane"/>
    <property type="evidence" value="ECO:0007669"/>
    <property type="project" value="UniProtKB-SubCell"/>
</dbReference>
<dbReference type="InterPro" id="IPR026841">
    <property type="entry name" value="Aur1/Ipt1"/>
</dbReference>
<accession>A0A1E4RK16</accession>
<keyword evidence="4 6" id="KW-0472">Membrane</keyword>
<dbReference type="OrthoDB" id="5784at2759"/>
<evidence type="ECO:0000256" key="2">
    <source>
        <dbReference type="ARBA" id="ARBA00022692"/>
    </source>
</evidence>
<dbReference type="Pfam" id="PF14378">
    <property type="entry name" value="PAP2_3"/>
    <property type="match status" value="1"/>
</dbReference>
<feature type="domain" description="Phosphatidic acid phosphatase type 2/haloperoxidase" evidence="7">
    <location>
        <begin position="191"/>
        <end position="328"/>
    </location>
</feature>
<feature type="compositionally biased region" description="Low complexity" evidence="5">
    <location>
        <begin position="493"/>
        <end position="502"/>
    </location>
</feature>
<feature type="transmembrane region" description="Helical" evidence="6">
    <location>
        <begin position="260"/>
        <end position="285"/>
    </location>
</feature>
<feature type="compositionally biased region" description="Polar residues" evidence="5">
    <location>
        <begin position="415"/>
        <end position="451"/>
    </location>
</feature>
<gene>
    <name evidence="8" type="ORF">HYPBUDRAFT_136593</name>
</gene>
<feature type="transmembrane region" description="Helical" evidence="6">
    <location>
        <begin position="84"/>
        <end position="117"/>
    </location>
</feature>
<evidence type="ECO:0000256" key="3">
    <source>
        <dbReference type="ARBA" id="ARBA00022989"/>
    </source>
</evidence>
<dbReference type="Proteomes" id="UP000095085">
    <property type="component" value="Unassembled WGS sequence"/>
</dbReference>
<dbReference type="SMART" id="SM00014">
    <property type="entry name" value="acidPPc"/>
    <property type="match status" value="1"/>
</dbReference>
<protein>
    <submittedName>
        <fullName evidence="8">PAP2-domain-containing protein</fullName>
    </submittedName>
</protein>
<dbReference type="SUPFAM" id="SSF48317">
    <property type="entry name" value="Acid phosphatase/Vanadium-dependent haloperoxidase"/>
    <property type="match status" value="1"/>
</dbReference>
<feature type="transmembrane region" description="Helical" evidence="6">
    <location>
        <begin position="164"/>
        <end position="185"/>
    </location>
</feature>
<reference evidence="9" key="1">
    <citation type="submission" date="2016-05" db="EMBL/GenBank/DDBJ databases">
        <title>Comparative genomics of biotechnologically important yeasts.</title>
        <authorList>
            <consortium name="DOE Joint Genome Institute"/>
            <person name="Riley R."/>
            <person name="Haridas S."/>
            <person name="Wolfe K.H."/>
            <person name="Lopes M.R."/>
            <person name="Hittinger C.T."/>
            <person name="Goker M."/>
            <person name="Salamov A."/>
            <person name="Wisecaver J."/>
            <person name="Long T.M."/>
            <person name="Aerts A.L."/>
            <person name="Barry K."/>
            <person name="Choi C."/>
            <person name="Clum A."/>
            <person name="Coughlan A.Y."/>
            <person name="Deshpande S."/>
            <person name="Douglass A.P."/>
            <person name="Hanson S.J."/>
            <person name="Klenk H.-P."/>
            <person name="Labutti K."/>
            <person name="Lapidus A."/>
            <person name="Lindquist E."/>
            <person name="Lipzen A."/>
            <person name="Meier-Kolthoff J.P."/>
            <person name="Ohm R.A."/>
            <person name="Otillar R.P."/>
            <person name="Pangilinan J."/>
            <person name="Peng Y."/>
            <person name="Rokas A."/>
            <person name="Rosa C.A."/>
            <person name="Scheuner C."/>
            <person name="Sibirny A.A."/>
            <person name="Slot J.C."/>
            <person name="Stielow J.B."/>
            <person name="Sun H."/>
            <person name="Kurtzman C.P."/>
            <person name="Blackwell M."/>
            <person name="Grigoriev I.V."/>
            <person name="Jeffries T.W."/>
        </authorList>
    </citation>
    <scope>NUCLEOTIDE SEQUENCE [LARGE SCALE GENOMIC DNA]</scope>
    <source>
        <strain evidence="9">NRRL Y-1933</strain>
    </source>
</reference>
<organism evidence="8 9">
    <name type="scientific">Hyphopichia burtonii NRRL Y-1933</name>
    <dbReference type="NCBI Taxonomy" id="984485"/>
    <lineage>
        <taxon>Eukaryota</taxon>
        <taxon>Fungi</taxon>
        <taxon>Dikarya</taxon>
        <taxon>Ascomycota</taxon>
        <taxon>Saccharomycotina</taxon>
        <taxon>Pichiomycetes</taxon>
        <taxon>Debaryomycetaceae</taxon>
        <taxon>Hyphopichia</taxon>
    </lineage>
</organism>
<evidence type="ECO:0000313" key="8">
    <source>
        <dbReference type="EMBL" id="ODV67425.1"/>
    </source>
</evidence>
<dbReference type="STRING" id="984485.A0A1E4RK16"/>
<dbReference type="GO" id="GO:0070916">
    <property type="term" value="C:inositol phosphoceramide synthase complex"/>
    <property type="evidence" value="ECO:0007669"/>
    <property type="project" value="EnsemblFungi"/>
</dbReference>
<evidence type="ECO:0000256" key="5">
    <source>
        <dbReference type="SAM" id="MobiDB-lite"/>
    </source>
</evidence>
<name>A0A1E4RK16_9ASCO</name>
<feature type="compositionally biased region" description="Polar residues" evidence="5">
    <location>
        <begin position="379"/>
        <end position="397"/>
    </location>
</feature>
<dbReference type="InterPro" id="IPR036938">
    <property type="entry name" value="PAP2/HPO_sf"/>
</dbReference>
<feature type="transmembrane region" description="Helical" evidence="6">
    <location>
        <begin position="191"/>
        <end position="212"/>
    </location>
</feature>